<dbReference type="STRING" id="1236989.JCM15548_1551"/>
<dbReference type="PANTHER" id="PTHR24422:SF26">
    <property type="entry name" value="CHEMOTAXIS PROTEIN METHYLTRANSFERASE"/>
    <property type="match status" value="1"/>
</dbReference>
<keyword evidence="4 7" id="KW-0808">Transferase</keyword>
<dbReference type="InterPro" id="IPR022642">
    <property type="entry name" value="CheR_C"/>
</dbReference>
<evidence type="ECO:0000313" key="7">
    <source>
        <dbReference type="EMBL" id="GAO28454.1"/>
    </source>
</evidence>
<dbReference type="AlphaFoldDB" id="A0A0E9LT88"/>
<dbReference type="SUPFAM" id="SSF47757">
    <property type="entry name" value="Chemotaxis receptor methyltransferase CheR, N-terminal domain"/>
    <property type="match status" value="1"/>
</dbReference>
<dbReference type="GO" id="GO:0032259">
    <property type="term" value="P:methylation"/>
    <property type="evidence" value="ECO:0007669"/>
    <property type="project" value="UniProtKB-KW"/>
</dbReference>
<proteinExistence type="predicted"/>
<keyword evidence="5" id="KW-0949">S-adenosyl-L-methionine</keyword>
<reference evidence="7 8" key="1">
    <citation type="journal article" date="2015" name="Microbes Environ.">
        <title>Distribution and evolution of nitrogen fixation genes in the phylum bacteroidetes.</title>
        <authorList>
            <person name="Inoue J."/>
            <person name="Oshima K."/>
            <person name="Suda W."/>
            <person name="Sakamoto M."/>
            <person name="Iino T."/>
            <person name="Noda S."/>
            <person name="Hongoh Y."/>
            <person name="Hattori M."/>
            <person name="Ohkuma M."/>
        </authorList>
    </citation>
    <scope>NUCLEOTIDE SEQUENCE [LARGE SCALE GENOMIC DNA]</scope>
    <source>
        <strain evidence="7">JCM 15548</strain>
    </source>
</reference>
<gene>
    <name evidence="7" type="ORF">JCM15548_1551</name>
</gene>
<dbReference type="GO" id="GO:0008983">
    <property type="term" value="F:protein-glutamate O-methyltransferase activity"/>
    <property type="evidence" value="ECO:0007669"/>
    <property type="project" value="UniProtKB-EC"/>
</dbReference>
<evidence type="ECO:0000256" key="2">
    <source>
        <dbReference type="ARBA" id="ARBA00012534"/>
    </source>
</evidence>
<sequence length="285" mass="32924">MVFDDIRNIYKAELSDDQFDKLGAFINRETGIKMPPAKKVMVQARLKKRLKELGIPTFEAYLQYVFGKDGIESEVVHVFDAISTNKTDFFREPVHFSFLKEHVLPEFKAKNNSSTLKVWSAACSSGEEPYTLAMSISEFLGGGKDFDFRIHGTDISTLILKMALNAVFTEERLRPAVPEYLVRKYFMKSTDAVKRTYRAVPELRQKMSFSRVNFMDESYPLSEKFDVIFCRNVLIYFDRNVQEAVVQKICRYLKPGGYFFHGHSESLIGMNLPLKNVRPTVFQKI</sequence>
<feature type="domain" description="CheR-type methyltransferase" evidence="6">
    <location>
        <begin position="7"/>
        <end position="285"/>
    </location>
</feature>
<dbReference type="SUPFAM" id="SSF53335">
    <property type="entry name" value="S-adenosyl-L-methionine-dependent methyltransferases"/>
    <property type="match status" value="1"/>
</dbReference>
<dbReference type="Pfam" id="PF01739">
    <property type="entry name" value="CheR"/>
    <property type="match status" value="1"/>
</dbReference>
<dbReference type="Gene3D" id="1.10.155.10">
    <property type="entry name" value="Chemotaxis receptor methyltransferase CheR, N-terminal domain"/>
    <property type="match status" value="1"/>
</dbReference>
<dbReference type="InterPro" id="IPR026024">
    <property type="entry name" value="Chemotaxis_MeTrfase_CheR"/>
</dbReference>
<dbReference type="Proteomes" id="UP000032900">
    <property type="component" value="Unassembled WGS sequence"/>
</dbReference>
<organism evidence="7 8">
    <name type="scientific">Geofilum rubicundum JCM 15548</name>
    <dbReference type="NCBI Taxonomy" id="1236989"/>
    <lineage>
        <taxon>Bacteria</taxon>
        <taxon>Pseudomonadati</taxon>
        <taxon>Bacteroidota</taxon>
        <taxon>Bacteroidia</taxon>
        <taxon>Marinilabiliales</taxon>
        <taxon>Marinilabiliaceae</taxon>
        <taxon>Geofilum</taxon>
    </lineage>
</organism>
<comment type="caution">
    <text evidence="7">The sequence shown here is derived from an EMBL/GenBank/DDBJ whole genome shotgun (WGS) entry which is preliminary data.</text>
</comment>
<protein>
    <recommendedName>
        <fullName evidence="2">protein-glutamate O-methyltransferase</fullName>
        <ecNumber evidence="2">2.1.1.80</ecNumber>
    </recommendedName>
</protein>
<evidence type="ECO:0000259" key="6">
    <source>
        <dbReference type="PROSITE" id="PS50123"/>
    </source>
</evidence>
<dbReference type="RefSeq" id="WP_062122266.1">
    <property type="nucleotide sequence ID" value="NZ_BAZW01000003.1"/>
</dbReference>
<dbReference type="SMART" id="SM00138">
    <property type="entry name" value="MeTrc"/>
    <property type="match status" value="1"/>
</dbReference>
<comment type="catalytic activity">
    <reaction evidence="1">
        <text>L-glutamyl-[protein] + S-adenosyl-L-methionine = [protein]-L-glutamate 5-O-methyl ester + S-adenosyl-L-homocysteine</text>
        <dbReference type="Rhea" id="RHEA:24452"/>
        <dbReference type="Rhea" id="RHEA-COMP:10208"/>
        <dbReference type="Rhea" id="RHEA-COMP:10311"/>
        <dbReference type="ChEBI" id="CHEBI:29973"/>
        <dbReference type="ChEBI" id="CHEBI:57856"/>
        <dbReference type="ChEBI" id="CHEBI:59789"/>
        <dbReference type="ChEBI" id="CHEBI:82795"/>
        <dbReference type="EC" id="2.1.1.80"/>
    </reaction>
</comment>
<dbReference type="EC" id="2.1.1.80" evidence="2"/>
<dbReference type="InterPro" id="IPR036804">
    <property type="entry name" value="CheR_N_sf"/>
</dbReference>
<dbReference type="EMBL" id="BAZW01000003">
    <property type="protein sequence ID" value="GAO28454.1"/>
    <property type="molecule type" value="Genomic_DNA"/>
</dbReference>
<dbReference type="PANTHER" id="PTHR24422">
    <property type="entry name" value="CHEMOTAXIS PROTEIN METHYLTRANSFERASE"/>
    <property type="match status" value="1"/>
</dbReference>
<name>A0A0E9LT88_9BACT</name>
<keyword evidence="3 7" id="KW-0489">Methyltransferase</keyword>
<dbReference type="InterPro" id="IPR029063">
    <property type="entry name" value="SAM-dependent_MTases_sf"/>
</dbReference>
<evidence type="ECO:0000313" key="8">
    <source>
        <dbReference type="Proteomes" id="UP000032900"/>
    </source>
</evidence>
<dbReference type="InterPro" id="IPR000780">
    <property type="entry name" value="CheR_MeTrfase"/>
</dbReference>
<accession>A0A0E9LT88</accession>
<evidence type="ECO:0000256" key="4">
    <source>
        <dbReference type="ARBA" id="ARBA00022679"/>
    </source>
</evidence>
<evidence type="ECO:0000256" key="1">
    <source>
        <dbReference type="ARBA" id="ARBA00001541"/>
    </source>
</evidence>
<dbReference type="Pfam" id="PF03705">
    <property type="entry name" value="CheR_N"/>
    <property type="match status" value="1"/>
</dbReference>
<dbReference type="InterPro" id="IPR050903">
    <property type="entry name" value="Bact_Chemotaxis_MeTrfase"/>
</dbReference>
<dbReference type="Gene3D" id="3.40.50.150">
    <property type="entry name" value="Vaccinia Virus protein VP39"/>
    <property type="match status" value="1"/>
</dbReference>
<dbReference type="PROSITE" id="PS50123">
    <property type="entry name" value="CHER"/>
    <property type="match status" value="1"/>
</dbReference>
<dbReference type="CDD" id="cd02440">
    <property type="entry name" value="AdoMet_MTases"/>
    <property type="match status" value="1"/>
</dbReference>
<evidence type="ECO:0000256" key="3">
    <source>
        <dbReference type="ARBA" id="ARBA00022603"/>
    </source>
</evidence>
<dbReference type="PIRSF" id="PIRSF000410">
    <property type="entry name" value="CheR"/>
    <property type="match status" value="1"/>
</dbReference>
<dbReference type="PRINTS" id="PR00996">
    <property type="entry name" value="CHERMTFRASE"/>
</dbReference>
<keyword evidence="8" id="KW-1185">Reference proteome</keyword>
<dbReference type="InterPro" id="IPR022641">
    <property type="entry name" value="CheR_N"/>
</dbReference>
<dbReference type="OrthoDB" id="9816309at2"/>
<evidence type="ECO:0000256" key="5">
    <source>
        <dbReference type="ARBA" id="ARBA00022691"/>
    </source>
</evidence>